<evidence type="ECO:0000313" key="2">
    <source>
        <dbReference type="EMBL" id="PSB04128.1"/>
    </source>
</evidence>
<sequence length="386" mass="44398">MILKKVFNIFAQKPQSKLIDNLEFSFSKSSSPNRLLIFVENINATYYLSFHYVLQLLYQQDRVNFFVVSSNTIEKNCNDAESDITALLNQIKPTVVILSRYGLPYGKLIQNKCQLQKIPTIYHIDDNLLEIPLSLGAGIQKQHGNSAVIEEREYLLANTDLIYTSTQYLGEKLNQRFPNQKVYYGIYAPYLASFIEVKKSAAIDLKKTFKFGYMGSKGHRQDLEMISGAIAQIMIDYPDVIFETFGTITVPDKLKVFGNRIVSHNVKVNYEQFLQYLYELDWDLGLAPLENTEFNKCKAPTKYIEYTACQIPTLASNFPVYNQFADGQEIVLAQSDRWYEKIKSLIDNPQRKSSLLENAQKRCDEQFNLKVLEQQIGEVVSIIKSQ</sequence>
<dbReference type="Gene3D" id="3.40.50.2000">
    <property type="entry name" value="Glycogen Phosphorylase B"/>
    <property type="match status" value="1"/>
</dbReference>
<gene>
    <name evidence="2" type="ORF">C7B64_05150</name>
</gene>
<comment type="caution">
    <text evidence="2">The sequence shown here is derived from an EMBL/GenBank/DDBJ whole genome shotgun (WGS) entry which is preliminary data.</text>
</comment>
<proteinExistence type="predicted"/>
<dbReference type="RefSeq" id="WP_106287583.1">
    <property type="nucleotide sequence ID" value="NZ_CAWNTC010000213.1"/>
</dbReference>
<dbReference type="EMBL" id="PVWJ01000017">
    <property type="protein sequence ID" value="PSB04128.1"/>
    <property type="molecule type" value="Genomic_DNA"/>
</dbReference>
<keyword evidence="3" id="KW-1185">Reference proteome</keyword>
<protein>
    <recommendedName>
        <fullName evidence="1">Spore protein YkvP/CgeB glycosyl transferase-like domain-containing protein</fullName>
    </recommendedName>
</protein>
<dbReference type="Proteomes" id="UP000238762">
    <property type="component" value="Unassembled WGS sequence"/>
</dbReference>
<reference evidence="2 3" key="1">
    <citation type="submission" date="2018-02" db="EMBL/GenBank/DDBJ databases">
        <authorList>
            <person name="Cohen D.B."/>
            <person name="Kent A.D."/>
        </authorList>
    </citation>
    <scope>NUCLEOTIDE SEQUENCE [LARGE SCALE GENOMIC DNA]</scope>
    <source>
        <strain evidence="2 3">CCAP 1448/3</strain>
    </source>
</reference>
<dbReference type="InterPro" id="IPR055259">
    <property type="entry name" value="YkvP/CgeB_Glyco_trans-like"/>
</dbReference>
<organism evidence="2 3">
    <name type="scientific">Merismopedia glauca CCAP 1448/3</name>
    <dbReference type="NCBI Taxonomy" id="1296344"/>
    <lineage>
        <taxon>Bacteria</taxon>
        <taxon>Bacillati</taxon>
        <taxon>Cyanobacteriota</taxon>
        <taxon>Cyanophyceae</taxon>
        <taxon>Synechococcales</taxon>
        <taxon>Merismopediaceae</taxon>
        <taxon>Merismopedia</taxon>
    </lineage>
</organism>
<dbReference type="OrthoDB" id="7593532at2"/>
<dbReference type="Pfam" id="PF13524">
    <property type="entry name" value="Glyco_trans_1_2"/>
    <property type="match status" value="1"/>
</dbReference>
<evidence type="ECO:0000313" key="3">
    <source>
        <dbReference type="Proteomes" id="UP000238762"/>
    </source>
</evidence>
<accession>A0A2T1C7I9</accession>
<dbReference type="SUPFAM" id="SSF53756">
    <property type="entry name" value="UDP-Glycosyltransferase/glycogen phosphorylase"/>
    <property type="match status" value="1"/>
</dbReference>
<dbReference type="AlphaFoldDB" id="A0A2T1C7I9"/>
<name>A0A2T1C7I9_9CYAN</name>
<feature type="domain" description="Spore protein YkvP/CgeB glycosyl transferase-like" evidence="1">
    <location>
        <begin position="253"/>
        <end position="369"/>
    </location>
</feature>
<reference evidence="2 3" key="2">
    <citation type="submission" date="2018-03" db="EMBL/GenBank/DDBJ databases">
        <title>The ancient ancestry and fast evolution of plastids.</title>
        <authorList>
            <person name="Moore K.R."/>
            <person name="Magnabosco C."/>
            <person name="Momper L."/>
            <person name="Gold D.A."/>
            <person name="Bosak T."/>
            <person name="Fournier G.P."/>
        </authorList>
    </citation>
    <scope>NUCLEOTIDE SEQUENCE [LARGE SCALE GENOMIC DNA]</scope>
    <source>
        <strain evidence="2 3">CCAP 1448/3</strain>
    </source>
</reference>
<evidence type="ECO:0000259" key="1">
    <source>
        <dbReference type="Pfam" id="PF13524"/>
    </source>
</evidence>